<evidence type="ECO:0000313" key="1">
    <source>
        <dbReference type="EMBL" id="KIM47429.1"/>
    </source>
</evidence>
<dbReference type="Proteomes" id="UP000053424">
    <property type="component" value="Unassembled WGS sequence"/>
</dbReference>
<name>A0A0C3CTK4_HEBCY</name>
<sequence>MLQPTTSKIILSRDEARKWEIGPKIILNAINHHRDQFLNSSTFPTTGKVHGNICPQTVGTSITIRKGSPSTVNMVESAYLPDPTSRPFNLAFQSTAWLQHALDIKSINHNHNFADNIDRLEALNLCIKNAKSVNNATTTPLSAQPQASARAVTAHGALLIPTTYVDDLESFIFVLADFCMRNSNTFRRFSESPTIPKWISDPVSHAALIEKERILEHGICAWEHEPAELFVFAKLFEDLARHLKRARDAEQMYRTIDEAVRNYYLGDTHLSDVDALDKPDADNSPVHVHTTKR</sequence>
<dbReference type="HOGENOM" id="CLU_1138108_0_0_1"/>
<dbReference type="AlphaFoldDB" id="A0A0C3CTK4"/>
<accession>A0A0C3CTK4</accession>
<dbReference type="EMBL" id="KN831769">
    <property type="protein sequence ID" value="KIM47429.1"/>
    <property type="molecule type" value="Genomic_DNA"/>
</dbReference>
<reference evidence="2" key="2">
    <citation type="submission" date="2015-01" db="EMBL/GenBank/DDBJ databases">
        <title>Evolutionary Origins and Diversification of the Mycorrhizal Mutualists.</title>
        <authorList>
            <consortium name="DOE Joint Genome Institute"/>
            <consortium name="Mycorrhizal Genomics Consortium"/>
            <person name="Kohler A."/>
            <person name="Kuo A."/>
            <person name="Nagy L.G."/>
            <person name="Floudas D."/>
            <person name="Copeland A."/>
            <person name="Barry K.W."/>
            <person name="Cichocki N."/>
            <person name="Veneault-Fourrey C."/>
            <person name="LaButti K."/>
            <person name="Lindquist E.A."/>
            <person name="Lipzen A."/>
            <person name="Lundell T."/>
            <person name="Morin E."/>
            <person name="Murat C."/>
            <person name="Riley R."/>
            <person name="Ohm R."/>
            <person name="Sun H."/>
            <person name="Tunlid A."/>
            <person name="Henrissat B."/>
            <person name="Grigoriev I.V."/>
            <person name="Hibbett D.S."/>
            <person name="Martin F."/>
        </authorList>
    </citation>
    <scope>NUCLEOTIDE SEQUENCE [LARGE SCALE GENOMIC DNA]</scope>
    <source>
        <strain evidence="2">h7</strain>
    </source>
</reference>
<gene>
    <name evidence="1" type="ORF">M413DRAFT_416159</name>
</gene>
<proteinExistence type="predicted"/>
<evidence type="ECO:0000313" key="2">
    <source>
        <dbReference type="Proteomes" id="UP000053424"/>
    </source>
</evidence>
<keyword evidence="2" id="KW-1185">Reference proteome</keyword>
<reference evidence="1 2" key="1">
    <citation type="submission" date="2014-04" db="EMBL/GenBank/DDBJ databases">
        <authorList>
            <consortium name="DOE Joint Genome Institute"/>
            <person name="Kuo A."/>
            <person name="Gay G."/>
            <person name="Dore J."/>
            <person name="Kohler A."/>
            <person name="Nagy L.G."/>
            <person name="Floudas D."/>
            <person name="Copeland A."/>
            <person name="Barry K.W."/>
            <person name="Cichocki N."/>
            <person name="Veneault-Fourrey C."/>
            <person name="LaButti K."/>
            <person name="Lindquist E.A."/>
            <person name="Lipzen A."/>
            <person name="Lundell T."/>
            <person name="Morin E."/>
            <person name="Murat C."/>
            <person name="Sun H."/>
            <person name="Tunlid A."/>
            <person name="Henrissat B."/>
            <person name="Grigoriev I.V."/>
            <person name="Hibbett D.S."/>
            <person name="Martin F."/>
            <person name="Nordberg H.P."/>
            <person name="Cantor M.N."/>
            <person name="Hua S.X."/>
        </authorList>
    </citation>
    <scope>NUCLEOTIDE SEQUENCE [LARGE SCALE GENOMIC DNA]</scope>
    <source>
        <strain evidence="2">h7</strain>
    </source>
</reference>
<organism evidence="1 2">
    <name type="scientific">Hebeloma cylindrosporum</name>
    <dbReference type="NCBI Taxonomy" id="76867"/>
    <lineage>
        <taxon>Eukaryota</taxon>
        <taxon>Fungi</taxon>
        <taxon>Dikarya</taxon>
        <taxon>Basidiomycota</taxon>
        <taxon>Agaricomycotina</taxon>
        <taxon>Agaricomycetes</taxon>
        <taxon>Agaricomycetidae</taxon>
        <taxon>Agaricales</taxon>
        <taxon>Agaricineae</taxon>
        <taxon>Hymenogastraceae</taxon>
        <taxon>Hebeloma</taxon>
    </lineage>
</organism>
<protein>
    <submittedName>
        <fullName evidence="1">Uncharacterized protein</fullName>
    </submittedName>
</protein>